<feature type="domain" description="DUF4935" evidence="1">
    <location>
        <begin position="12"/>
        <end position="200"/>
    </location>
</feature>
<dbReference type="EMBL" id="QKOD01000004">
    <property type="protein sequence ID" value="RNJ44436.1"/>
    <property type="molecule type" value="Genomic_DNA"/>
</dbReference>
<dbReference type="Proteomes" id="UP000275436">
    <property type="component" value="Unassembled WGS sequence"/>
</dbReference>
<comment type="caution">
    <text evidence="2">The sequence shown here is derived from an EMBL/GenBank/DDBJ whole genome shotgun (WGS) entry which is preliminary data.</text>
</comment>
<evidence type="ECO:0000313" key="2">
    <source>
        <dbReference type="EMBL" id="RNJ44436.1"/>
    </source>
</evidence>
<evidence type="ECO:0000259" key="1">
    <source>
        <dbReference type="Pfam" id="PF16289"/>
    </source>
</evidence>
<organism evidence="2 3">
    <name type="scientific">Mesorhizobium japonicum</name>
    <dbReference type="NCBI Taxonomy" id="2066070"/>
    <lineage>
        <taxon>Bacteria</taxon>
        <taxon>Pseudomonadati</taxon>
        <taxon>Pseudomonadota</taxon>
        <taxon>Alphaproteobacteria</taxon>
        <taxon>Hyphomicrobiales</taxon>
        <taxon>Phyllobacteriaceae</taxon>
        <taxon>Mesorhizobium</taxon>
    </lineage>
</organism>
<proteinExistence type="predicted"/>
<evidence type="ECO:0000313" key="3">
    <source>
        <dbReference type="Proteomes" id="UP000275436"/>
    </source>
</evidence>
<name>A0A3M9X9R0_9HYPH</name>
<dbReference type="Pfam" id="PF16289">
    <property type="entry name" value="PIN_12"/>
    <property type="match status" value="1"/>
</dbReference>
<dbReference type="AlphaFoldDB" id="A0A3M9X9R0"/>
<gene>
    <name evidence="2" type="ORF">DNR46_17510</name>
</gene>
<dbReference type="RefSeq" id="WP_123168519.1">
    <property type="nucleotide sequence ID" value="NZ_QKOD01000004.1"/>
</dbReference>
<accession>A0A3M9X9R0</accession>
<reference evidence="2 3" key="1">
    <citation type="journal article" date="2018" name="Mol. Plant Microbe Interact.">
        <title>Taxonomically Different Co-Microsymbionts of a Relict Legume, Oxytropis popoviana, Have Complementary Sets of Symbiotic Genes and Together Increase the Efficiency of Plant Nodulation.</title>
        <authorList>
            <person name="Safronova V."/>
            <person name="Belimov A."/>
            <person name="Sazanova A."/>
            <person name="Chirak E."/>
            <person name="Verkhozina A."/>
            <person name="Kuznetsova I."/>
            <person name="Andronov E."/>
            <person name="Puhalsky J."/>
            <person name="Tikhonovich I."/>
        </authorList>
    </citation>
    <scope>NUCLEOTIDE SEQUENCE [LARGE SCALE GENOMIC DNA]</scope>
    <source>
        <strain evidence="2 3">Opo-235</strain>
    </source>
</reference>
<dbReference type="InterPro" id="IPR032557">
    <property type="entry name" value="DUF4935"/>
</dbReference>
<protein>
    <recommendedName>
        <fullName evidence="1">DUF4935 domain-containing protein</fullName>
    </recommendedName>
</protein>
<sequence>MAKAVAKDKWLIFVDTNIFLDFYRIGGESAARQLGALDRHKDSIITGDQIRMEFLKNRQKVIVDSIKQLTKPAKLSVPPIITDTRPVRMLGKNLSHAQSQFSKIRASVEKILTDPYHSDPVFKLVNRIFNHNSPLNLCRPDPQRFVIRNLARKRFVLGYPPRKSNDTSIGDAINWEWVIRCAQNSADNHNVMIVSRDGDYGVTYGNDVFLNDWLRREFKDRVSLKRNIFLTNRLTDALRKLDEAVAPEDEQEERKIIRNDNNELFGSFDKLPLATPRGMSRKEFEELYRALIGEPPSDGNPISVFD</sequence>